<dbReference type="AlphaFoldDB" id="A0A2J6PVJ3"/>
<reference evidence="1 2" key="1">
    <citation type="submission" date="2016-05" db="EMBL/GenBank/DDBJ databases">
        <title>A degradative enzymes factory behind the ericoid mycorrhizal symbiosis.</title>
        <authorList>
            <consortium name="DOE Joint Genome Institute"/>
            <person name="Martino E."/>
            <person name="Morin E."/>
            <person name="Grelet G."/>
            <person name="Kuo A."/>
            <person name="Kohler A."/>
            <person name="Daghino S."/>
            <person name="Barry K."/>
            <person name="Choi C."/>
            <person name="Cichocki N."/>
            <person name="Clum A."/>
            <person name="Copeland A."/>
            <person name="Hainaut M."/>
            <person name="Haridas S."/>
            <person name="Labutti K."/>
            <person name="Lindquist E."/>
            <person name="Lipzen A."/>
            <person name="Khouja H.-R."/>
            <person name="Murat C."/>
            <person name="Ohm R."/>
            <person name="Olson A."/>
            <person name="Spatafora J."/>
            <person name="Veneault-Fourrey C."/>
            <person name="Henrissat B."/>
            <person name="Grigoriev I."/>
            <person name="Martin F."/>
            <person name="Perotto S."/>
        </authorList>
    </citation>
    <scope>NUCLEOTIDE SEQUENCE [LARGE SCALE GENOMIC DNA]</scope>
    <source>
        <strain evidence="1 2">UAMH 7357</strain>
    </source>
</reference>
<evidence type="ECO:0000313" key="1">
    <source>
        <dbReference type="EMBL" id="PMD18039.1"/>
    </source>
</evidence>
<name>A0A2J6PVJ3_9HELO</name>
<evidence type="ECO:0000313" key="2">
    <source>
        <dbReference type="Proteomes" id="UP000235672"/>
    </source>
</evidence>
<organism evidence="1 2">
    <name type="scientific">Hyaloscypha hepaticicola</name>
    <dbReference type="NCBI Taxonomy" id="2082293"/>
    <lineage>
        <taxon>Eukaryota</taxon>
        <taxon>Fungi</taxon>
        <taxon>Dikarya</taxon>
        <taxon>Ascomycota</taxon>
        <taxon>Pezizomycotina</taxon>
        <taxon>Leotiomycetes</taxon>
        <taxon>Helotiales</taxon>
        <taxon>Hyaloscyphaceae</taxon>
        <taxon>Hyaloscypha</taxon>
    </lineage>
</organism>
<keyword evidence="2" id="KW-1185">Reference proteome</keyword>
<sequence>MEDCMGAVRARPRPQVWARGIQEKRHQLSMFESQLDNDLREYYEVLISIGLRYIQIGSFSAYTNIQMYHPAEVIYIVHFFEHTRNECRFSSPPSAPLTPQLALRSLQTTMNRKPEAEKLFVSWPPRPEERRGKGRQSIRRRLRGRPGDGRYIYHGVNCILSLVLAV</sequence>
<accession>A0A2J6PVJ3</accession>
<gene>
    <name evidence="1" type="ORF">NA56DRAFT_707081</name>
</gene>
<dbReference type="EMBL" id="KZ613496">
    <property type="protein sequence ID" value="PMD18039.1"/>
    <property type="molecule type" value="Genomic_DNA"/>
</dbReference>
<proteinExistence type="predicted"/>
<protein>
    <submittedName>
        <fullName evidence="1">Uncharacterized protein</fullName>
    </submittedName>
</protein>
<dbReference type="Proteomes" id="UP000235672">
    <property type="component" value="Unassembled WGS sequence"/>
</dbReference>